<dbReference type="AlphaFoldDB" id="A0A517NQS4"/>
<proteinExistence type="predicted"/>
<dbReference type="GO" id="GO:0006508">
    <property type="term" value="P:proteolysis"/>
    <property type="evidence" value="ECO:0007669"/>
    <property type="project" value="UniProtKB-KW"/>
</dbReference>
<dbReference type="Gene3D" id="3.30.2010.10">
    <property type="entry name" value="Metalloproteases ('zincins'), catalytic domain"/>
    <property type="match status" value="1"/>
</dbReference>
<dbReference type="Proteomes" id="UP000319817">
    <property type="component" value="Chromosome"/>
</dbReference>
<keyword evidence="3" id="KW-0645">Protease</keyword>
<gene>
    <name evidence="14" type="ORF">K239x_14200</name>
</gene>
<name>A0A517NQS4_9BACT</name>
<dbReference type="GO" id="GO:0004222">
    <property type="term" value="F:metalloendopeptidase activity"/>
    <property type="evidence" value="ECO:0007669"/>
    <property type="project" value="InterPro"/>
</dbReference>
<keyword evidence="15" id="KW-1185">Reference proteome</keyword>
<evidence type="ECO:0000256" key="3">
    <source>
        <dbReference type="ARBA" id="ARBA00022670"/>
    </source>
</evidence>
<reference evidence="14 15" key="1">
    <citation type="submission" date="2019-02" db="EMBL/GenBank/DDBJ databases">
        <title>Deep-cultivation of Planctomycetes and their phenomic and genomic characterization uncovers novel biology.</title>
        <authorList>
            <person name="Wiegand S."/>
            <person name="Jogler M."/>
            <person name="Boedeker C."/>
            <person name="Pinto D."/>
            <person name="Vollmers J."/>
            <person name="Rivas-Marin E."/>
            <person name="Kohn T."/>
            <person name="Peeters S.H."/>
            <person name="Heuer A."/>
            <person name="Rast P."/>
            <person name="Oberbeckmann S."/>
            <person name="Bunk B."/>
            <person name="Jeske O."/>
            <person name="Meyerdierks A."/>
            <person name="Storesund J.E."/>
            <person name="Kallscheuer N."/>
            <person name="Luecker S."/>
            <person name="Lage O.M."/>
            <person name="Pohl T."/>
            <person name="Merkel B.J."/>
            <person name="Hornburger P."/>
            <person name="Mueller R.-W."/>
            <person name="Bruemmer F."/>
            <person name="Labrenz M."/>
            <person name="Spormann A.M."/>
            <person name="Op den Camp H."/>
            <person name="Overmann J."/>
            <person name="Amann R."/>
            <person name="Jetten M.S.M."/>
            <person name="Mascher T."/>
            <person name="Medema M.H."/>
            <person name="Devos D.P."/>
            <person name="Kaster A.-K."/>
            <person name="Ovreas L."/>
            <person name="Rohde M."/>
            <person name="Galperin M.Y."/>
            <person name="Jogler C."/>
        </authorList>
    </citation>
    <scope>NUCLEOTIDE SEQUENCE [LARGE SCALE GENOMIC DNA]</scope>
    <source>
        <strain evidence="14 15">K23_9</strain>
    </source>
</reference>
<dbReference type="PANTHER" id="PTHR43221">
    <property type="entry name" value="PROTEASE HTPX"/>
    <property type="match status" value="1"/>
</dbReference>
<accession>A0A517NQS4</accession>
<keyword evidence="6" id="KW-0378">Hydrolase</keyword>
<evidence type="ECO:0000256" key="8">
    <source>
        <dbReference type="ARBA" id="ARBA00022989"/>
    </source>
</evidence>
<dbReference type="EMBL" id="CP036526">
    <property type="protein sequence ID" value="QDT09474.1"/>
    <property type="molecule type" value="Genomic_DNA"/>
</dbReference>
<dbReference type="OrthoDB" id="15218at2"/>
<evidence type="ECO:0000256" key="2">
    <source>
        <dbReference type="ARBA" id="ARBA00022475"/>
    </source>
</evidence>
<evidence type="ECO:0000256" key="1">
    <source>
        <dbReference type="ARBA" id="ARBA00001947"/>
    </source>
</evidence>
<evidence type="ECO:0000256" key="7">
    <source>
        <dbReference type="ARBA" id="ARBA00022833"/>
    </source>
</evidence>
<keyword evidence="10 12" id="KW-0472">Membrane</keyword>
<dbReference type="GO" id="GO:0046872">
    <property type="term" value="F:metal ion binding"/>
    <property type="evidence" value="ECO:0007669"/>
    <property type="project" value="UniProtKB-KW"/>
</dbReference>
<organism evidence="14 15">
    <name type="scientific">Stieleria marina</name>
    <dbReference type="NCBI Taxonomy" id="1930275"/>
    <lineage>
        <taxon>Bacteria</taxon>
        <taxon>Pseudomonadati</taxon>
        <taxon>Planctomycetota</taxon>
        <taxon>Planctomycetia</taxon>
        <taxon>Pirellulales</taxon>
        <taxon>Pirellulaceae</taxon>
        <taxon>Stieleria</taxon>
    </lineage>
</organism>
<evidence type="ECO:0000259" key="13">
    <source>
        <dbReference type="Pfam" id="PF01435"/>
    </source>
</evidence>
<dbReference type="InterPro" id="IPR001915">
    <property type="entry name" value="Peptidase_M48"/>
</dbReference>
<feature type="transmembrane region" description="Helical" evidence="12">
    <location>
        <begin position="272"/>
        <end position="298"/>
    </location>
</feature>
<dbReference type="Pfam" id="PF01435">
    <property type="entry name" value="Peptidase_M48"/>
    <property type="match status" value="1"/>
</dbReference>
<evidence type="ECO:0000313" key="15">
    <source>
        <dbReference type="Proteomes" id="UP000319817"/>
    </source>
</evidence>
<evidence type="ECO:0000256" key="12">
    <source>
        <dbReference type="SAM" id="Phobius"/>
    </source>
</evidence>
<feature type="transmembrane region" description="Helical" evidence="12">
    <location>
        <begin position="7"/>
        <end position="33"/>
    </location>
</feature>
<keyword evidence="4 12" id="KW-0812">Transmembrane</keyword>
<keyword evidence="5" id="KW-0479">Metal-binding</keyword>
<keyword evidence="2" id="KW-1003">Cell membrane</keyword>
<dbReference type="PANTHER" id="PTHR43221:SF2">
    <property type="entry name" value="PROTEASE HTPX HOMOLOG"/>
    <property type="match status" value="1"/>
</dbReference>
<evidence type="ECO:0000256" key="6">
    <source>
        <dbReference type="ARBA" id="ARBA00022801"/>
    </source>
</evidence>
<feature type="transmembrane region" description="Helical" evidence="12">
    <location>
        <begin position="97"/>
        <end position="122"/>
    </location>
</feature>
<sequence>MRTLLSWLSVALVSMFAQLLTFVLSGIGLGYGFGALQMYKLKKFEAARDILGSDLVGGEEAAHLVTGLNDSDWVPLKESLMAWDIETALTQMPILGWYFVTGFFIGGTLSVLIINVATIYHLRRLAQGGRAMAEKLGALPLDQSAPGELQALPNIVRELSDQFGLPVPALYLLSSEEGMNAFVVGRKRNQSVLVVTRGLRHMSRQQLRGIIAHELAHIRNGDMVHNMRLLAVELGINSVRHTAEWMLRKGTGLLFGSSSNYRFAMMSLQWGFFLTVLGVALWPMGLISSLVGAAVMAMTNRKREMRADRLASKILGSWEPIGDALKRILGHDTHGRIAGPDGRKLGHLMFAQANGKSGGLLDTHPKLERRIKKADRRWDGVPLYESEDDKQPQRASGDDTSMMRSLADLPVQTMELFLDPAAVMLTVPALLLFPESHRPIAATIQDGKMSGPIESLWSMIGNVTDEEWFALLELTLKHVHNDQNASVQETLKQIQAAAAPNDWELQCWLSVFLEAYAGKRKGVKVKYKNFRTLFAEALQVISIGVTMGDQGLGELRFQRMWGFTGLGPVGLMDIEPFDMNDLEEAVATLNLVPRRQREAMAEGFAESLLNRNHMATAEAVFLKYLCQRWDVATRASISPGSRNPT</sequence>
<evidence type="ECO:0000256" key="11">
    <source>
        <dbReference type="SAM" id="MobiDB-lite"/>
    </source>
</evidence>
<feature type="region of interest" description="Disordered" evidence="11">
    <location>
        <begin position="382"/>
        <end position="401"/>
    </location>
</feature>
<evidence type="ECO:0000256" key="10">
    <source>
        <dbReference type="ARBA" id="ARBA00023136"/>
    </source>
</evidence>
<keyword evidence="8 12" id="KW-1133">Transmembrane helix</keyword>
<dbReference type="InterPro" id="IPR050083">
    <property type="entry name" value="HtpX_protease"/>
</dbReference>
<comment type="cofactor">
    <cofactor evidence="1">
        <name>Zn(2+)</name>
        <dbReference type="ChEBI" id="CHEBI:29105"/>
    </cofactor>
</comment>
<keyword evidence="7" id="KW-0862">Zinc</keyword>
<feature type="domain" description="Peptidase M48" evidence="13">
    <location>
        <begin position="152"/>
        <end position="376"/>
    </location>
</feature>
<protein>
    <recommendedName>
        <fullName evidence="13">Peptidase M48 domain-containing protein</fullName>
    </recommendedName>
</protein>
<keyword evidence="9" id="KW-0482">Metalloprotease</keyword>
<dbReference type="RefSeq" id="WP_145417030.1">
    <property type="nucleotide sequence ID" value="NZ_CP036526.1"/>
</dbReference>
<evidence type="ECO:0000256" key="5">
    <source>
        <dbReference type="ARBA" id="ARBA00022723"/>
    </source>
</evidence>
<evidence type="ECO:0000313" key="14">
    <source>
        <dbReference type="EMBL" id="QDT09474.1"/>
    </source>
</evidence>
<evidence type="ECO:0000256" key="4">
    <source>
        <dbReference type="ARBA" id="ARBA00022692"/>
    </source>
</evidence>
<evidence type="ECO:0000256" key="9">
    <source>
        <dbReference type="ARBA" id="ARBA00023049"/>
    </source>
</evidence>